<feature type="compositionally biased region" description="Polar residues" evidence="1">
    <location>
        <begin position="45"/>
        <end position="55"/>
    </location>
</feature>
<accession>A0A645F9A0</accession>
<gene>
    <name evidence="2" type="ORF">SDC9_157202</name>
</gene>
<protein>
    <submittedName>
        <fullName evidence="2">Uncharacterized protein</fullName>
    </submittedName>
</protein>
<proteinExistence type="predicted"/>
<dbReference type="AlphaFoldDB" id="A0A645F9A0"/>
<sequence>MEQIQAVRAQPLDKPAPEPVPEDIAGKEHPVKFPPSLFGEKNKNTKSNDVPQRLV</sequence>
<name>A0A645F9A0_9ZZZZ</name>
<comment type="caution">
    <text evidence="2">The sequence shown here is derived from an EMBL/GenBank/DDBJ whole genome shotgun (WGS) entry which is preliminary data.</text>
</comment>
<dbReference type="EMBL" id="VSSQ01056046">
    <property type="protein sequence ID" value="MPN09909.1"/>
    <property type="molecule type" value="Genomic_DNA"/>
</dbReference>
<evidence type="ECO:0000313" key="2">
    <source>
        <dbReference type="EMBL" id="MPN09909.1"/>
    </source>
</evidence>
<reference evidence="2" key="1">
    <citation type="submission" date="2019-08" db="EMBL/GenBank/DDBJ databases">
        <authorList>
            <person name="Kucharzyk K."/>
            <person name="Murdoch R.W."/>
            <person name="Higgins S."/>
            <person name="Loffler F."/>
        </authorList>
    </citation>
    <scope>NUCLEOTIDE SEQUENCE</scope>
</reference>
<feature type="region of interest" description="Disordered" evidence="1">
    <location>
        <begin position="1"/>
        <end position="55"/>
    </location>
</feature>
<evidence type="ECO:0000256" key="1">
    <source>
        <dbReference type="SAM" id="MobiDB-lite"/>
    </source>
</evidence>
<organism evidence="2">
    <name type="scientific">bioreactor metagenome</name>
    <dbReference type="NCBI Taxonomy" id="1076179"/>
    <lineage>
        <taxon>unclassified sequences</taxon>
        <taxon>metagenomes</taxon>
        <taxon>ecological metagenomes</taxon>
    </lineage>
</organism>